<dbReference type="GO" id="GO:0005667">
    <property type="term" value="C:transcription regulator complex"/>
    <property type="evidence" value="ECO:0007669"/>
    <property type="project" value="TreeGrafter"/>
</dbReference>
<feature type="region of interest" description="Disordered" evidence="1">
    <location>
        <begin position="240"/>
        <end position="259"/>
    </location>
</feature>
<dbReference type="InterPro" id="IPR002719">
    <property type="entry name" value="RB_B"/>
</dbReference>
<evidence type="ECO:0000259" key="2">
    <source>
        <dbReference type="SMART" id="SM01368"/>
    </source>
</evidence>
<dbReference type="EMBL" id="ACPB03007612">
    <property type="status" value="NOT_ANNOTATED_CDS"/>
    <property type="molecule type" value="Genomic_DNA"/>
</dbReference>
<dbReference type="HOGENOM" id="CLU_008943_0_0_1"/>
<dbReference type="GO" id="GO:0005634">
    <property type="term" value="C:nucleus"/>
    <property type="evidence" value="ECO:0007669"/>
    <property type="project" value="InterPro"/>
</dbReference>
<feature type="region of interest" description="Disordered" evidence="1">
    <location>
        <begin position="1"/>
        <end position="27"/>
    </location>
</feature>
<dbReference type="RefSeq" id="XP_073973785.1">
    <property type="nucleotide sequence ID" value="XM_074117684.1"/>
</dbReference>
<dbReference type="InterPro" id="IPR002720">
    <property type="entry name" value="RB_A"/>
</dbReference>
<dbReference type="RefSeq" id="XP_073973788.1">
    <property type="nucleotide sequence ID" value="XM_074117687.1"/>
</dbReference>
<dbReference type="SMART" id="SM01368">
    <property type="entry name" value="RB_A"/>
    <property type="match status" value="1"/>
</dbReference>
<keyword evidence="4" id="KW-1185">Reference proteome</keyword>
<feature type="domain" description="Retinoblastoma-associated protein A-box" evidence="2">
    <location>
        <begin position="31"/>
        <end position="216"/>
    </location>
</feature>
<sequence>MPTSAASPSAETNSTANAANIMPPPPPFLDTSAQTIATLHSMLHSQEPAPSEYFIGIIKLCKAPPKIEKLVLELTNQIRDFLRTNTNEEISEQALEATGDMILKMFYKLIDCILPEETEKPAFDSNILLNQDVFIKSLFACAVEIVFFSSLDERLKFPKVIQVLDIPPYYFYRIIEVVVRKGDLLSREIVKHLNTIEESILESMAWKCDSPLWRAVIESGLPIPSFDDVNPGSVDRQKASRANKVSKLPSINKDSVPTSPGAPLADKFLSPCVKRGYSQIESFTIADSGEPPLKILLSRLNAASENGENREVKLIKIQTNDTKSSADSPDVHKENKKPRRSGSLALFFRKFYQLASVRLKDLCDWLKITYWDLIWTCFETTIINHVGLMFERHLDQLLLCAIYVVCKIVGLQPSFVDILRCYRYLPQAASSVYRKVLVAPDRCLDDLKNADDLKELVRAESEIRGDIAKFYNEVYVKKVQTFAKRFRGGENERVVLSPLPVGKTASSNITSRVSGTGLPILLRSLDHNSQSPTNSPMQHSYIFSRSPAKDLQNINRMVSSKELARISKQLLNDDDKPETSSVVVSRKMKDLYADRMTVNNQN</sequence>
<dbReference type="Proteomes" id="UP000015103">
    <property type="component" value="Unassembled WGS sequence"/>
</dbReference>
<dbReference type="GO" id="GO:0006357">
    <property type="term" value="P:regulation of transcription by RNA polymerase II"/>
    <property type="evidence" value="ECO:0007669"/>
    <property type="project" value="InterPro"/>
</dbReference>
<dbReference type="SUPFAM" id="SSF47954">
    <property type="entry name" value="Cyclin-like"/>
    <property type="match status" value="2"/>
</dbReference>
<proteinExistence type="predicted"/>
<dbReference type="RefSeq" id="XP_073973787.1">
    <property type="nucleotide sequence ID" value="XM_074117686.1"/>
</dbReference>
<dbReference type="GeneID" id="141448874"/>
<dbReference type="RefSeq" id="XP_073973784.1">
    <property type="nucleotide sequence ID" value="XM_074117683.1"/>
</dbReference>
<name>T1HVA1_RHOPR</name>
<dbReference type="RefSeq" id="XP_073973789.1">
    <property type="nucleotide sequence ID" value="XM_074117688.1"/>
</dbReference>
<organism evidence="3 4">
    <name type="scientific">Rhodnius prolixus</name>
    <name type="common">Triatomid bug</name>
    <dbReference type="NCBI Taxonomy" id="13249"/>
    <lineage>
        <taxon>Eukaryota</taxon>
        <taxon>Metazoa</taxon>
        <taxon>Ecdysozoa</taxon>
        <taxon>Arthropoda</taxon>
        <taxon>Hexapoda</taxon>
        <taxon>Insecta</taxon>
        <taxon>Pterygota</taxon>
        <taxon>Neoptera</taxon>
        <taxon>Paraneoptera</taxon>
        <taxon>Hemiptera</taxon>
        <taxon>Heteroptera</taxon>
        <taxon>Panheteroptera</taxon>
        <taxon>Cimicomorpha</taxon>
        <taxon>Reduviidae</taxon>
        <taxon>Triatominae</taxon>
        <taxon>Rhodnius</taxon>
    </lineage>
</organism>
<protein>
    <submittedName>
        <fullName evidence="3">RB_A domain-containing protein</fullName>
    </submittedName>
</protein>
<reference evidence="3" key="1">
    <citation type="submission" date="2015-05" db="UniProtKB">
        <authorList>
            <consortium name="EnsemblMetazoa"/>
        </authorList>
    </citation>
    <scope>IDENTIFICATION</scope>
</reference>
<accession>T1HVA1</accession>
<dbReference type="Pfam" id="PF01858">
    <property type="entry name" value="RB_A"/>
    <property type="match status" value="1"/>
</dbReference>
<dbReference type="InterPro" id="IPR036915">
    <property type="entry name" value="Cyclin-like_sf"/>
</dbReference>
<dbReference type="EnsemblMetazoa" id="RPRC007971-RA">
    <property type="protein sequence ID" value="RPRC007971-PA"/>
    <property type="gene ID" value="RPRC007971"/>
</dbReference>
<dbReference type="InParanoid" id="T1HVA1"/>
<dbReference type="PANTHER" id="PTHR13742:SF17">
    <property type="entry name" value="RE32990P-RELATED"/>
    <property type="match status" value="1"/>
</dbReference>
<dbReference type="Gene3D" id="1.10.472.10">
    <property type="entry name" value="Cyclin-like"/>
    <property type="match status" value="2"/>
</dbReference>
<dbReference type="FunCoup" id="T1HVA1">
    <property type="interactions" value="1496"/>
</dbReference>
<dbReference type="GO" id="GO:0000977">
    <property type="term" value="F:RNA polymerase II transcription regulatory region sequence-specific DNA binding"/>
    <property type="evidence" value="ECO:0007669"/>
    <property type="project" value="TreeGrafter"/>
</dbReference>
<dbReference type="InterPro" id="IPR028309">
    <property type="entry name" value="RB_fam"/>
</dbReference>
<feature type="compositionally biased region" description="Low complexity" evidence="1">
    <location>
        <begin position="1"/>
        <end position="20"/>
    </location>
</feature>
<evidence type="ECO:0000313" key="4">
    <source>
        <dbReference type="Proteomes" id="UP000015103"/>
    </source>
</evidence>
<dbReference type="GO" id="GO:0030154">
    <property type="term" value="P:cell differentiation"/>
    <property type="evidence" value="ECO:0007669"/>
    <property type="project" value="TreeGrafter"/>
</dbReference>
<dbReference type="GO" id="GO:2000134">
    <property type="term" value="P:negative regulation of G1/S transition of mitotic cell cycle"/>
    <property type="evidence" value="ECO:0007669"/>
    <property type="project" value="TreeGrafter"/>
</dbReference>
<dbReference type="STRING" id="13249.T1HVA1"/>
<dbReference type="VEuPathDB" id="VectorBase:RPRC007971"/>
<evidence type="ECO:0000256" key="1">
    <source>
        <dbReference type="SAM" id="MobiDB-lite"/>
    </source>
</evidence>
<dbReference type="Pfam" id="PF01857">
    <property type="entry name" value="RB_B"/>
    <property type="match status" value="1"/>
</dbReference>
<dbReference type="AlphaFoldDB" id="T1HVA1"/>
<dbReference type="PANTHER" id="PTHR13742">
    <property type="entry name" value="RETINOBLASTOMA-ASSOCIATED PROTEIN RB -RELATED"/>
    <property type="match status" value="1"/>
</dbReference>
<dbReference type="OMA" id="FACAVEI"/>
<dbReference type="GO" id="GO:0000785">
    <property type="term" value="C:chromatin"/>
    <property type="evidence" value="ECO:0007669"/>
    <property type="project" value="TreeGrafter"/>
</dbReference>
<evidence type="ECO:0000313" key="3">
    <source>
        <dbReference type="EnsemblMetazoa" id="RPRC007971-PA"/>
    </source>
</evidence>
<dbReference type="RefSeq" id="XP_073973786.1">
    <property type="nucleotide sequence ID" value="XM_074117685.1"/>
</dbReference>
<dbReference type="eggNOG" id="KOG1010">
    <property type="taxonomic scope" value="Eukaryota"/>
</dbReference>